<feature type="repeat" description="Solcar" evidence="9">
    <location>
        <begin position="54"/>
        <end position="138"/>
    </location>
</feature>
<sequence length="337" mass="35279">MGEKTGKADAEAANRVTLARQLSRRHMLKEGMQDNLEAESKPKATDKNGGKTKLAGWKHFVAGATAGACEVLATMPLDTVKTQMQINPGKYKNPVHAISTIYTQNGFRALYFGMPAFLVQTSGKAAIRFTAYAKAKEALIIMLGEEAVGSNQTASNLACGLMAGAAEAAVWTTPTERLKVLKQASIGQNSKPMGTFGAARVLVAEGGVSSLFVGLVPTVIRQASSVGIRFMLYNPVKDIINNVNGGDEGGTLTYMAAGGTVGGLSVAINNPVDVVKNIAQSGKGQGKGTLGIAAMVYSENGIAGFFRGLSARVPRVFCGQAVTFAAYEQMAKILLPL</sequence>
<evidence type="ECO:0008006" key="14">
    <source>
        <dbReference type="Google" id="ProtNLM"/>
    </source>
</evidence>
<organism evidence="12">
    <name type="scientific">Aplanochytrium stocchinoi</name>
    <dbReference type="NCBI Taxonomy" id="215587"/>
    <lineage>
        <taxon>Eukaryota</taxon>
        <taxon>Sar</taxon>
        <taxon>Stramenopiles</taxon>
        <taxon>Bigyra</taxon>
        <taxon>Labyrinthulomycetes</taxon>
        <taxon>Thraustochytrida</taxon>
        <taxon>Thraustochytriidae</taxon>
        <taxon>Aplanochytrium</taxon>
    </lineage>
</organism>
<keyword evidence="8 9" id="KW-0472">Membrane</keyword>
<feature type="compositionally biased region" description="Basic and acidic residues" evidence="11">
    <location>
        <begin position="1"/>
        <end position="12"/>
    </location>
</feature>
<dbReference type="EMBL" id="HBIN01012930">
    <property type="protein sequence ID" value="CAE0439556.1"/>
    <property type="molecule type" value="Transcribed_RNA"/>
</dbReference>
<evidence type="ECO:0000256" key="9">
    <source>
        <dbReference type="PROSITE-ProRule" id="PRU00282"/>
    </source>
</evidence>
<evidence type="ECO:0000256" key="6">
    <source>
        <dbReference type="ARBA" id="ARBA00022989"/>
    </source>
</evidence>
<dbReference type="InterPro" id="IPR023395">
    <property type="entry name" value="MCP_dom_sf"/>
</dbReference>
<feature type="repeat" description="Solcar" evidence="9">
    <location>
        <begin position="154"/>
        <end position="239"/>
    </location>
</feature>
<keyword evidence="5" id="KW-0677">Repeat</keyword>
<reference evidence="12" key="1">
    <citation type="submission" date="2021-01" db="EMBL/GenBank/DDBJ databases">
        <authorList>
            <person name="Corre E."/>
            <person name="Pelletier E."/>
            <person name="Niang G."/>
            <person name="Scheremetjew M."/>
            <person name="Finn R."/>
            <person name="Kale V."/>
            <person name="Holt S."/>
            <person name="Cochrane G."/>
            <person name="Meng A."/>
            <person name="Brown T."/>
            <person name="Cohen L."/>
        </authorList>
    </citation>
    <scope>NUCLEOTIDE SEQUENCE</scope>
    <source>
        <strain evidence="12">GSBS06</strain>
    </source>
</reference>
<keyword evidence="6" id="KW-1133">Transmembrane helix</keyword>
<evidence type="ECO:0000313" key="13">
    <source>
        <dbReference type="EMBL" id="CAE0439556.1"/>
    </source>
</evidence>
<evidence type="ECO:0000256" key="4">
    <source>
        <dbReference type="ARBA" id="ARBA00022692"/>
    </source>
</evidence>
<evidence type="ECO:0000256" key="1">
    <source>
        <dbReference type="ARBA" id="ARBA00004225"/>
    </source>
</evidence>
<proteinExistence type="inferred from homology"/>
<comment type="subcellular location">
    <subcellularLocation>
        <location evidence="1">Mitochondrion membrane</location>
        <topology evidence="1">Multi-pass membrane protein</topology>
    </subcellularLocation>
</comment>
<evidence type="ECO:0000256" key="10">
    <source>
        <dbReference type="RuleBase" id="RU000488"/>
    </source>
</evidence>
<feature type="repeat" description="Solcar" evidence="9">
    <location>
        <begin position="249"/>
        <end position="333"/>
    </location>
</feature>
<accession>A0A6S8D7U5</accession>
<evidence type="ECO:0000256" key="7">
    <source>
        <dbReference type="ARBA" id="ARBA00023128"/>
    </source>
</evidence>
<feature type="region of interest" description="Disordered" evidence="11">
    <location>
        <begin position="1"/>
        <end position="20"/>
    </location>
</feature>
<keyword evidence="4 9" id="KW-0812">Transmembrane</keyword>
<dbReference type="PROSITE" id="PS50920">
    <property type="entry name" value="SOLCAR"/>
    <property type="match status" value="3"/>
</dbReference>
<keyword evidence="3 10" id="KW-0813">Transport</keyword>
<dbReference type="Pfam" id="PF00153">
    <property type="entry name" value="Mito_carr"/>
    <property type="match status" value="3"/>
</dbReference>
<dbReference type="EMBL" id="HBIN01012929">
    <property type="protein sequence ID" value="CAE0439555.1"/>
    <property type="molecule type" value="Transcribed_RNA"/>
</dbReference>
<evidence type="ECO:0000256" key="5">
    <source>
        <dbReference type="ARBA" id="ARBA00022737"/>
    </source>
</evidence>
<gene>
    <name evidence="12" type="ORF">ASTO00021_LOCUS9751</name>
    <name evidence="13" type="ORF">ASTO00021_LOCUS9752</name>
</gene>
<name>A0A6S8D7U5_9STRA</name>
<dbReference type="InterPro" id="IPR049563">
    <property type="entry name" value="TXTP-like"/>
</dbReference>
<dbReference type="InterPro" id="IPR018108">
    <property type="entry name" value="MCP_transmembrane"/>
</dbReference>
<dbReference type="SUPFAM" id="SSF103506">
    <property type="entry name" value="Mitochondrial carrier"/>
    <property type="match status" value="1"/>
</dbReference>
<evidence type="ECO:0000313" key="12">
    <source>
        <dbReference type="EMBL" id="CAE0439555.1"/>
    </source>
</evidence>
<evidence type="ECO:0000256" key="2">
    <source>
        <dbReference type="ARBA" id="ARBA00006375"/>
    </source>
</evidence>
<evidence type="ECO:0000256" key="3">
    <source>
        <dbReference type="ARBA" id="ARBA00022448"/>
    </source>
</evidence>
<keyword evidence="7" id="KW-0496">Mitochondrion</keyword>
<dbReference type="AlphaFoldDB" id="A0A6S8D7U5"/>
<comment type="similarity">
    <text evidence="2 10">Belongs to the mitochondrial carrier (TC 2.A.29) family.</text>
</comment>
<evidence type="ECO:0000256" key="8">
    <source>
        <dbReference type="ARBA" id="ARBA00023136"/>
    </source>
</evidence>
<dbReference type="PANTHER" id="PTHR45788">
    <property type="entry name" value="SUCCINATE/FUMARATE MITOCHONDRIAL TRANSPORTER-RELATED"/>
    <property type="match status" value="1"/>
</dbReference>
<dbReference type="GO" id="GO:0031966">
    <property type="term" value="C:mitochondrial membrane"/>
    <property type="evidence" value="ECO:0007669"/>
    <property type="project" value="UniProtKB-SubCell"/>
</dbReference>
<evidence type="ECO:0000256" key="11">
    <source>
        <dbReference type="SAM" id="MobiDB-lite"/>
    </source>
</evidence>
<feature type="compositionally biased region" description="Basic and acidic residues" evidence="11">
    <location>
        <begin position="31"/>
        <end position="49"/>
    </location>
</feature>
<feature type="region of interest" description="Disordered" evidence="11">
    <location>
        <begin position="31"/>
        <end position="51"/>
    </location>
</feature>
<protein>
    <recommendedName>
        <fullName evidence="14">Mitochondrial carrier protein</fullName>
    </recommendedName>
</protein>
<dbReference type="Gene3D" id="1.50.40.10">
    <property type="entry name" value="Mitochondrial carrier domain"/>
    <property type="match status" value="2"/>
</dbReference>